<comment type="caution">
    <text evidence="2">The sequence shown here is derived from an EMBL/GenBank/DDBJ whole genome shotgun (WGS) entry which is preliminary data.</text>
</comment>
<keyword evidence="1" id="KW-0472">Membrane</keyword>
<evidence type="ECO:0000256" key="1">
    <source>
        <dbReference type="SAM" id="Phobius"/>
    </source>
</evidence>
<gene>
    <name evidence="2" type="ORF">H8B04_09865</name>
</gene>
<organism evidence="2 3">
    <name type="scientific">Sphingobacterium litopenaei</name>
    <dbReference type="NCBI Taxonomy" id="2763500"/>
    <lineage>
        <taxon>Bacteria</taxon>
        <taxon>Pseudomonadati</taxon>
        <taxon>Bacteroidota</taxon>
        <taxon>Sphingobacteriia</taxon>
        <taxon>Sphingobacteriales</taxon>
        <taxon>Sphingobacteriaceae</taxon>
        <taxon>Sphingobacterium</taxon>
    </lineage>
</organism>
<keyword evidence="1" id="KW-0812">Transmembrane</keyword>
<proteinExistence type="predicted"/>
<dbReference type="EMBL" id="JACOIJ010000017">
    <property type="protein sequence ID" value="MBD1429878.1"/>
    <property type="molecule type" value="Genomic_DNA"/>
</dbReference>
<evidence type="ECO:0000313" key="2">
    <source>
        <dbReference type="EMBL" id="MBD1429878.1"/>
    </source>
</evidence>
<protein>
    <submittedName>
        <fullName evidence="2">Uncharacterized protein</fullName>
    </submittedName>
</protein>
<keyword evidence="1" id="KW-1133">Transmembrane helix</keyword>
<reference evidence="2 3" key="1">
    <citation type="submission" date="2020-08" db="EMBL/GenBank/DDBJ databases">
        <title>Sphingobacterium sp. DN04309 isolated from aquaculture water.</title>
        <authorList>
            <person name="Zhang M."/>
        </authorList>
    </citation>
    <scope>NUCLEOTIDE SEQUENCE [LARGE SCALE GENOMIC DNA]</scope>
    <source>
        <strain evidence="2 3">DN04309</strain>
    </source>
</reference>
<dbReference type="RefSeq" id="WP_190302252.1">
    <property type="nucleotide sequence ID" value="NZ_JACOIJ010000017.1"/>
</dbReference>
<keyword evidence="3" id="KW-1185">Reference proteome</keyword>
<sequence length="248" mass="28353">MESQDLDKLFRDAFEQAEETPNNRVWEGIEQELAKEKKIILFYIKYRAQLSIAATLLLFFGIGLTFYKKPIPTGKEKIEEVLTAIENNNEPSKSEEINAQEKPEVVESIQESSNYSPKRSVAKNMEEKLPVKEELAAINHFERYATEEAKENLQTDHLLATVEADIVVKPNYTEEVKIIEHLIETPNSYTFAAPKEETKSSIVTKVLNGITKNILTKSIDIQDNKEIEFRNDEEGSITLNIFNSLAKK</sequence>
<feature type="transmembrane region" description="Helical" evidence="1">
    <location>
        <begin position="48"/>
        <end position="67"/>
    </location>
</feature>
<evidence type="ECO:0000313" key="3">
    <source>
        <dbReference type="Proteomes" id="UP000651271"/>
    </source>
</evidence>
<accession>A0ABR7YEZ4</accession>
<name>A0ABR7YEZ4_9SPHI</name>
<dbReference type="Proteomes" id="UP000651271">
    <property type="component" value="Unassembled WGS sequence"/>
</dbReference>